<feature type="compositionally biased region" description="Basic and acidic residues" evidence="1">
    <location>
        <begin position="115"/>
        <end position="127"/>
    </location>
</feature>
<dbReference type="AlphaFoldDB" id="A0AA88LBW8"/>
<evidence type="ECO:0000313" key="4">
    <source>
        <dbReference type="Proteomes" id="UP001187531"/>
    </source>
</evidence>
<evidence type="ECO:0000313" key="3">
    <source>
        <dbReference type="EMBL" id="KAK2720509.1"/>
    </source>
</evidence>
<reference evidence="3" key="1">
    <citation type="submission" date="2023-07" db="EMBL/GenBank/DDBJ databases">
        <title>Chromosome-level genome assembly of Artemia franciscana.</title>
        <authorList>
            <person name="Jo E."/>
        </authorList>
    </citation>
    <scope>NUCLEOTIDE SEQUENCE</scope>
    <source>
        <tissue evidence="3">Whole body</tissue>
    </source>
</reference>
<sequence length="204" mass="22448">MQNTIRLPCIIIYSTVVWLLLQTTMGAFLLTVLAIMVIGCSADILEASNIESQNITDIVSEPPDILSAGRGKASKEVIPRKGVAPISEEMVDLPVPLMANSTEEGRKSSSPRKGAPKEELSKPRKGVETFAATRNDHRKPYEATDSEGLEDSRSGLVALSVGLCIGLLVLCVFLVLTVRNMRKSWNRQQYRRVDFLIDDFDGDI</sequence>
<evidence type="ECO:0000256" key="2">
    <source>
        <dbReference type="SAM" id="Phobius"/>
    </source>
</evidence>
<dbReference type="EMBL" id="JAVRJZ010000007">
    <property type="protein sequence ID" value="KAK2720509.1"/>
    <property type="molecule type" value="Genomic_DNA"/>
</dbReference>
<evidence type="ECO:0000256" key="1">
    <source>
        <dbReference type="SAM" id="MobiDB-lite"/>
    </source>
</evidence>
<feature type="transmembrane region" description="Helical" evidence="2">
    <location>
        <begin position="156"/>
        <end position="178"/>
    </location>
</feature>
<keyword evidence="2" id="KW-1133">Transmembrane helix</keyword>
<keyword evidence="2" id="KW-0472">Membrane</keyword>
<gene>
    <name evidence="3" type="ORF">QYM36_004406</name>
</gene>
<accession>A0AA88LBW8</accession>
<feature type="transmembrane region" description="Helical" evidence="2">
    <location>
        <begin position="12"/>
        <end position="38"/>
    </location>
</feature>
<dbReference type="Proteomes" id="UP001187531">
    <property type="component" value="Unassembled WGS sequence"/>
</dbReference>
<organism evidence="3 4">
    <name type="scientific">Artemia franciscana</name>
    <name type="common">Brine shrimp</name>
    <name type="synonym">Artemia sanfranciscana</name>
    <dbReference type="NCBI Taxonomy" id="6661"/>
    <lineage>
        <taxon>Eukaryota</taxon>
        <taxon>Metazoa</taxon>
        <taxon>Ecdysozoa</taxon>
        <taxon>Arthropoda</taxon>
        <taxon>Crustacea</taxon>
        <taxon>Branchiopoda</taxon>
        <taxon>Anostraca</taxon>
        <taxon>Artemiidae</taxon>
        <taxon>Artemia</taxon>
    </lineage>
</organism>
<comment type="caution">
    <text evidence="3">The sequence shown here is derived from an EMBL/GenBank/DDBJ whole genome shotgun (WGS) entry which is preliminary data.</text>
</comment>
<protein>
    <submittedName>
        <fullName evidence="3">Uncharacterized protein</fullName>
    </submittedName>
</protein>
<name>A0AA88LBW8_ARTSF</name>
<keyword evidence="4" id="KW-1185">Reference proteome</keyword>
<keyword evidence="2" id="KW-0812">Transmembrane</keyword>
<feature type="region of interest" description="Disordered" evidence="1">
    <location>
        <begin position="101"/>
        <end position="148"/>
    </location>
</feature>
<proteinExistence type="predicted"/>